<keyword evidence="6" id="KW-1185">Reference proteome</keyword>
<evidence type="ECO:0000259" key="4">
    <source>
        <dbReference type="Pfam" id="PF00266"/>
    </source>
</evidence>
<name>A0A166N9E9_9AGAM</name>
<dbReference type="InterPro" id="IPR010111">
    <property type="entry name" value="Kynureninase"/>
</dbReference>
<keyword evidence="3" id="KW-0663">Pyridoxal phosphate</keyword>
<dbReference type="Gene3D" id="3.90.1150.10">
    <property type="entry name" value="Aspartate Aminotransferase, domain 1"/>
    <property type="match status" value="1"/>
</dbReference>
<dbReference type="InterPro" id="IPR015424">
    <property type="entry name" value="PyrdxlP-dep_Trfase"/>
</dbReference>
<keyword evidence="1" id="KW-0662">Pyridine nucleotide biosynthesis</keyword>
<dbReference type="GO" id="GO:0016740">
    <property type="term" value="F:transferase activity"/>
    <property type="evidence" value="ECO:0007669"/>
    <property type="project" value="UniProtKB-KW"/>
</dbReference>
<reference evidence="5 6" key="1">
    <citation type="journal article" date="2016" name="Mol. Biol. Evol.">
        <title>Comparative Genomics of Early-Diverging Mushroom-Forming Fungi Provides Insights into the Origins of Lignocellulose Decay Capabilities.</title>
        <authorList>
            <person name="Nagy L.G."/>
            <person name="Riley R."/>
            <person name="Tritt A."/>
            <person name="Adam C."/>
            <person name="Daum C."/>
            <person name="Floudas D."/>
            <person name="Sun H."/>
            <person name="Yadav J.S."/>
            <person name="Pangilinan J."/>
            <person name="Larsson K.H."/>
            <person name="Matsuura K."/>
            <person name="Barry K."/>
            <person name="Labutti K."/>
            <person name="Kuo R."/>
            <person name="Ohm R.A."/>
            <person name="Bhattacharya S.S."/>
            <person name="Shirouzu T."/>
            <person name="Yoshinaga Y."/>
            <person name="Martin F.M."/>
            <person name="Grigoriev I.V."/>
            <person name="Hibbett D.S."/>
        </authorList>
    </citation>
    <scope>NUCLEOTIDE SEQUENCE [LARGE SCALE GENOMIC DNA]</scope>
    <source>
        <strain evidence="5 6">CBS 109695</strain>
    </source>
</reference>
<gene>
    <name evidence="5" type="ORF">FIBSPDRAFT_950824</name>
</gene>
<dbReference type="GO" id="GO:0030170">
    <property type="term" value="F:pyridoxal phosphate binding"/>
    <property type="evidence" value="ECO:0007669"/>
    <property type="project" value="InterPro"/>
</dbReference>
<organism evidence="5 6">
    <name type="scientific">Athelia psychrophila</name>
    <dbReference type="NCBI Taxonomy" id="1759441"/>
    <lineage>
        <taxon>Eukaryota</taxon>
        <taxon>Fungi</taxon>
        <taxon>Dikarya</taxon>
        <taxon>Basidiomycota</taxon>
        <taxon>Agaricomycotina</taxon>
        <taxon>Agaricomycetes</taxon>
        <taxon>Agaricomycetidae</taxon>
        <taxon>Atheliales</taxon>
        <taxon>Atheliaceae</taxon>
        <taxon>Athelia</taxon>
    </lineage>
</organism>
<dbReference type="InterPro" id="IPR015422">
    <property type="entry name" value="PyrdxlP-dep_Trfase_small"/>
</dbReference>
<keyword evidence="5" id="KW-0808">Transferase</keyword>
<dbReference type="PANTHER" id="PTHR14084:SF0">
    <property type="entry name" value="KYNURENINASE"/>
    <property type="match status" value="1"/>
</dbReference>
<dbReference type="EMBL" id="KV417524">
    <property type="protein sequence ID" value="KZP24784.1"/>
    <property type="molecule type" value="Genomic_DNA"/>
</dbReference>
<dbReference type="SUPFAM" id="SSF53383">
    <property type="entry name" value="PLP-dependent transferases"/>
    <property type="match status" value="1"/>
</dbReference>
<dbReference type="GO" id="GO:0019441">
    <property type="term" value="P:L-tryptophan catabolic process to kynurenine"/>
    <property type="evidence" value="ECO:0007669"/>
    <property type="project" value="TreeGrafter"/>
</dbReference>
<sequence>MFYKPSSERFKIIREAKVIPSDQYAFASYSTLHGRDPAEQGPSIAPIILSGVQYYTGQWFHMQAITRAAKAAGAIGDWDLAHAVGNVPLSLHDWDVDFAVWCTYKYLNSGPGGIAGLYIHEKWDAQQTPNAGWWRQQSNPYILAIAALLGSLKIFEKAGLIHAVRARSLELTGHLEAFLTKLPLFVPLAEAPTRTTPGFTIITESDPEARDAQLSMLFLPIWSEVMWQVSKGLTSFGAIADTREPDLLRYATTPMYNSLRD</sequence>
<dbReference type="Pfam" id="PF22580">
    <property type="entry name" value="KYNU_C"/>
    <property type="match status" value="1"/>
</dbReference>
<dbReference type="STRING" id="436010.A0A166N9E9"/>
<dbReference type="Pfam" id="PF00266">
    <property type="entry name" value="Aminotran_5"/>
    <property type="match status" value="1"/>
</dbReference>
<evidence type="ECO:0000313" key="5">
    <source>
        <dbReference type="EMBL" id="KZP24784.1"/>
    </source>
</evidence>
<feature type="domain" description="Aminotransferase class V" evidence="4">
    <location>
        <begin position="49"/>
        <end position="128"/>
    </location>
</feature>
<dbReference type="InterPro" id="IPR015421">
    <property type="entry name" value="PyrdxlP-dep_Trfase_major"/>
</dbReference>
<keyword evidence="2" id="KW-0378">Hydrolase</keyword>
<dbReference type="GO" id="GO:0005737">
    <property type="term" value="C:cytoplasm"/>
    <property type="evidence" value="ECO:0007669"/>
    <property type="project" value="InterPro"/>
</dbReference>
<evidence type="ECO:0000256" key="2">
    <source>
        <dbReference type="ARBA" id="ARBA00022801"/>
    </source>
</evidence>
<protein>
    <submittedName>
        <fullName evidence="5">PLP-dependent transferase</fullName>
    </submittedName>
</protein>
<dbReference type="OrthoDB" id="5978656at2759"/>
<dbReference type="GO" id="GO:0009435">
    <property type="term" value="P:NAD+ biosynthetic process"/>
    <property type="evidence" value="ECO:0007669"/>
    <property type="project" value="InterPro"/>
</dbReference>
<dbReference type="InterPro" id="IPR000192">
    <property type="entry name" value="Aminotrans_V_dom"/>
</dbReference>
<dbReference type="AlphaFoldDB" id="A0A166N9E9"/>
<accession>A0A166N9E9</accession>
<evidence type="ECO:0000256" key="1">
    <source>
        <dbReference type="ARBA" id="ARBA00022642"/>
    </source>
</evidence>
<evidence type="ECO:0000313" key="6">
    <source>
        <dbReference type="Proteomes" id="UP000076532"/>
    </source>
</evidence>
<dbReference type="PANTHER" id="PTHR14084">
    <property type="entry name" value="KYNURENINASE"/>
    <property type="match status" value="1"/>
</dbReference>
<dbReference type="GO" id="GO:0030429">
    <property type="term" value="F:kynureninase activity"/>
    <property type="evidence" value="ECO:0007669"/>
    <property type="project" value="InterPro"/>
</dbReference>
<evidence type="ECO:0000256" key="3">
    <source>
        <dbReference type="ARBA" id="ARBA00022898"/>
    </source>
</evidence>
<dbReference type="GO" id="GO:0043420">
    <property type="term" value="P:anthranilate metabolic process"/>
    <property type="evidence" value="ECO:0007669"/>
    <property type="project" value="TreeGrafter"/>
</dbReference>
<dbReference type="Proteomes" id="UP000076532">
    <property type="component" value="Unassembled WGS sequence"/>
</dbReference>
<proteinExistence type="predicted"/>
<dbReference type="Gene3D" id="3.40.640.10">
    <property type="entry name" value="Type I PLP-dependent aspartate aminotransferase-like (Major domain)"/>
    <property type="match status" value="3"/>
</dbReference>